<comment type="subcellular location">
    <subcellularLocation>
        <location evidence="1">Membrane</location>
        <topology evidence="1">Multi-pass membrane protein</topology>
    </subcellularLocation>
</comment>
<organism evidence="8 9">
    <name type="scientific">Novosphingobium album</name>
    <name type="common">ex Liu et al. 2023</name>
    <dbReference type="NCBI Taxonomy" id="3031130"/>
    <lineage>
        <taxon>Bacteria</taxon>
        <taxon>Pseudomonadati</taxon>
        <taxon>Pseudomonadota</taxon>
        <taxon>Alphaproteobacteria</taxon>
        <taxon>Sphingomonadales</taxon>
        <taxon>Sphingomonadaceae</taxon>
        <taxon>Novosphingobium</taxon>
    </lineage>
</organism>
<name>A0ABT5WNS5_9SPHN</name>
<feature type="domain" description="O-antigen ligase-related" evidence="6">
    <location>
        <begin position="208"/>
        <end position="359"/>
    </location>
</feature>
<keyword evidence="4 5" id="KW-0472">Membrane</keyword>
<sequence length="456" mass="50503">MLDLALAGFFALLLAMGLKRPFIWILCYLYVDILSPQIISYRILAALPVSQIAFLAAFGGWLLFDRKEGTRFTWRQGLMAALLAYCAYTTLTATFAAEAAEKWAWVWKAMVFAIFLPLTLRTRLRIEAVALVMVLTASALIIDGGIKTALGGSGYGTLRFFVENNTGLYEGSIISCIAIAIIPIILWFCKHGTIYPPDWRVWTFSAALIFACALIPVGTQARTGLICLGLVCALYLRTAKHRVLILIGMAAALALAMPFLPQSFTARMSTIENHQGDESAGTRLAVWKWTLGYVKDHPFGGGFEIYLGNKLRFETVDSQTAGSTTLVETKVVEDAGRAFHSSYFEMLGEQGIPGFAMWVLLQVSGLWQMELIRRRYKARTGPDEQWQGPLAIALQQAHLVYLAGSLFVGIAFQPFILMLIGLQCGLWSYLKRIEAPDMRVARRKPVAMRPMGTIAS</sequence>
<dbReference type="Proteomes" id="UP001216253">
    <property type="component" value="Unassembled WGS sequence"/>
</dbReference>
<dbReference type="InterPro" id="IPR051533">
    <property type="entry name" value="WaaL-like"/>
</dbReference>
<accession>A0ABT5WNS5</accession>
<reference evidence="8 9" key="1">
    <citation type="submission" date="2023-03" db="EMBL/GenBank/DDBJ databases">
        <title>NovoSphingobium album sp. nov. isolated from polycyclic aromatic hydrocarbons- and heavy-metal polluted soil.</title>
        <authorList>
            <person name="Liu Z."/>
            <person name="Wang K."/>
        </authorList>
    </citation>
    <scope>NUCLEOTIDE SEQUENCE [LARGE SCALE GENOMIC DNA]</scope>
    <source>
        <strain evidence="8 9">H3SJ31-1</strain>
    </source>
</reference>
<dbReference type="InterPro" id="IPR045979">
    <property type="entry name" value="DUF5935"/>
</dbReference>
<evidence type="ECO:0000256" key="4">
    <source>
        <dbReference type="ARBA" id="ARBA00023136"/>
    </source>
</evidence>
<feature type="transmembrane region" description="Helical" evidence="5">
    <location>
        <begin position="399"/>
        <end position="422"/>
    </location>
</feature>
<feature type="transmembrane region" description="Helical" evidence="5">
    <location>
        <begin position="103"/>
        <end position="121"/>
    </location>
</feature>
<comment type="caution">
    <text evidence="8">The sequence shown here is derived from an EMBL/GenBank/DDBJ whole genome shotgun (WGS) entry which is preliminary data.</text>
</comment>
<proteinExistence type="predicted"/>
<feature type="transmembrane region" description="Helical" evidence="5">
    <location>
        <begin position="43"/>
        <end position="64"/>
    </location>
</feature>
<feature type="domain" description="DUF5935" evidence="7">
    <location>
        <begin position="1"/>
        <end position="193"/>
    </location>
</feature>
<feature type="transmembrane region" description="Helical" evidence="5">
    <location>
        <begin position="128"/>
        <end position="146"/>
    </location>
</feature>
<dbReference type="EMBL" id="JARESE010000020">
    <property type="protein sequence ID" value="MDE8651690.1"/>
    <property type="molecule type" value="Genomic_DNA"/>
</dbReference>
<evidence type="ECO:0000313" key="8">
    <source>
        <dbReference type="EMBL" id="MDE8651690.1"/>
    </source>
</evidence>
<dbReference type="Pfam" id="PF19358">
    <property type="entry name" value="DUF5935"/>
    <property type="match status" value="1"/>
</dbReference>
<protein>
    <submittedName>
        <fullName evidence="8">DUF5935 domain-containing protein</fullName>
    </submittedName>
</protein>
<dbReference type="PANTHER" id="PTHR37422:SF13">
    <property type="entry name" value="LIPOPOLYSACCHARIDE BIOSYNTHESIS PROTEIN PA4999-RELATED"/>
    <property type="match status" value="1"/>
</dbReference>
<keyword evidence="9" id="KW-1185">Reference proteome</keyword>
<evidence type="ECO:0000256" key="1">
    <source>
        <dbReference type="ARBA" id="ARBA00004141"/>
    </source>
</evidence>
<feature type="transmembrane region" description="Helical" evidence="5">
    <location>
        <begin position="201"/>
        <end position="217"/>
    </location>
</feature>
<feature type="transmembrane region" description="Helical" evidence="5">
    <location>
        <begin position="76"/>
        <end position="97"/>
    </location>
</feature>
<feature type="transmembrane region" description="Helical" evidence="5">
    <location>
        <begin position="243"/>
        <end position="260"/>
    </location>
</feature>
<dbReference type="Pfam" id="PF04932">
    <property type="entry name" value="Wzy_C"/>
    <property type="match status" value="1"/>
</dbReference>
<evidence type="ECO:0000313" key="9">
    <source>
        <dbReference type="Proteomes" id="UP001216253"/>
    </source>
</evidence>
<evidence type="ECO:0000256" key="5">
    <source>
        <dbReference type="SAM" id="Phobius"/>
    </source>
</evidence>
<feature type="transmembrane region" description="Helical" evidence="5">
    <location>
        <begin position="166"/>
        <end position="189"/>
    </location>
</feature>
<evidence type="ECO:0000256" key="2">
    <source>
        <dbReference type="ARBA" id="ARBA00022692"/>
    </source>
</evidence>
<evidence type="ECO:0000256" key="3">
    <source>
        <dbReference type="ARBA" id="ARBA00022989"/>
    </source>
</evidence>
<keyword evidence="2 5" id="KW-0812">Transmembrane</keyword>
<evidence type="ECO:0000259" key="7">
    <source>
        <dbReference type="Pfam" id="PF19358"/>
    </source>
</evidence>
<dbReference type="InterPro" id="IPR007016">
    <property type="entry name" value="O-antigen_ligase-rel_domated"/>
</dbReference>
<evidence type="ECO:0000259" key="6">
    <source>
        <dbReference type="Pfam" id="PF04932"/>
    </source>
</evidence>
<keyword evidence="3 5" id="KW-1133">Transmembrane helix</keyword>
<gene>
    <name evidence="8" type="ORF">PYV00_08145</name>
</gene>
<dbReference type="PANTHER" id="PTHR37422">
    <property type="entry name" value="TEICHURONIC ACID BIOSYNTHESIS PROTEIN TUAE"/>
    <property type="match status" value="1"/>
</dbReference>
<dbReference type="RefSeq" id="WP_275227789.1">
    <property type="nucleotide sequence ID" value="NZ_JARESE010000020.1"/>
</dbReference>